<comment type="caution">
    <text evidence="2">The sequence shown here is derived from an EMBL/GenBank/DDBJ whole genome shotgun (WGS) entry which is preliminary data.</text>
</comment>
<accession>A0AB34GCL0</accession>
<name>A0AB34GCL0_ESCRO</name>
<feature type="region of interest" description="Disordered" evidence="1">
    <location>
        <begin position="42"/>
        <end position="107"/>
    </location>
</feature>
<dbReference type="Proteomes" id="UP001159641">
    <property type="component" value="Unassembled WGS sequence"/>
</dbReference>
<organism evidence="2 3">
    <name type="scientific">Eschrichtius robustus</name>
    <name type="common">California gray whale</name>
    <name type="synonym">Eschrichtius gibbosus</name>
    <dbReference type="NCBI Taxonomy" id="9764"/>
    <lineage>
        <taxon>Eukaryota</taxon>
        <taxon>Metazoa</taxon>
        <taxon>Chordata</taxon>
        <taxon>Craniata</taxon>
        <taxon>Vertebrata</taxon>
        <taxon>Euteleostomi</taxon>
        <taxon>Mammalia</taxon>
        <taxon>Eutheria</taxon>
        <taxon>Laurasiatheria</taxon>
        <taxon>Artiodactyla</taxon>
        <taxon>Whippomorpha</taxon>
        <taxon>Cetacea</taxon>
        <taxon>Mysticeti</taxon>
        <taxon>Eschrichtiidae</taxon>
        <taxon>Eschrichtius</taxon>
    </lineage>
</organism>
<proteinExistence type="predicted"/>
<dbReference type="EMBL" id="JAIQCJ010002438">
    <property type="protein sequence ID" value="KAJ8776325.1"/>
    <property type="molecule type" value="Genomic_DNA"/>
</dbReference>
<keyword evidence="3" id="KW-1185">Reference proteome</keyword>
<dbReference type="AlphaFoldDB" id="A0AB34GCL0"/>
<evidence type="ECO:0000256" key="1">
    <source>
        <dbReference type="SAM" id="MobiDB-lite"/>
    </source>
</evidence>
<protein>
    <submittedName>
        <fullName evidence="2">Uncharacterized protein</fullName>
    </submittedName>
</protein>
<evidence type="ECO:0000313" key="2">
    <source>
        <dbReference type="EMBL" id="KAJ8776325.1"/>
    </source>
</evidence>
<evidence type="ECO:0000313" key="3">
    <source>
        <dbReference type="Proteomes" id="UP001159641"/>
    </source>
</evidence>
<sequence length="296" mass="32101">MQRTRVRALAREDPTCHGTTGSVPGPQRASEVLAPDALETLQRGLPGLFKQDDGREPARKAKAPRTGKLLDELMGSSARSAPNDLKETPRLGPYAERLKMNPAPRGGLSERLAEKQSQRLWKVSTLTVTPHYDLSMQDNSWAPQVYYGTIPGCLAVMCQLPLSLPLLLSWCRPLQQWLLLAPWLTTKHREGPGGGVGERLDPAVLRPPDTRGRCEPAGWGQRTVLHPDTLGPGSQTLTVPISTQTHAGKAGGSGRGVGRGLRCAGHSEMGGFMMVMKVVTWVSSVSQDKPHAHHLC</sequence>
<reference evidence="2 3" key="1">
    <citation type="submission" date="2022-11" db="EMBL/GenBank/DDBJ databases">
        <title>Whole genome sequence of Eschrichtius robustus ER-17-0199.</title>
        <authorList>
            <person name="Bruniche-Olsen A."/>
            <person name="Black A.N."/>
            <person name="Fields C.J."/>
            <person name="Walden K."/>
            <person name="Dewoody J.A."/>
        </authorList>
    </citation>
    <scope>NUCLEOTIDE SEQUENCE [LARGE SCALE GENOMIC DNA]</scope>
    <source>
        <strain evidence="2">ER-17-0199</strain>
        <tissue evidence="2">Blubber</tissue>
    </source>
</reference>
<feature type="region of interest" description="Disordered" evidence="1">
    <location>
        <begin position="191"/>
        <end position="229"/>
    </location>
</feature>
<feature type="compositionally biased region" description="Basic and acidic residues" evidence="1">
    <location>
        <begin position="50"/>
        <end position="59"/>
    </location>
</feature>
<gene>
    <name evidence="2" type="ORF">J1605_015623</name>
</gene>
<feature type="region of interest" description="Disordered" evidence="1">
    <location>
        <begin position="1"/>
        <end position="29"/>
    </location>
</feature>